<evidence type="ECO:0000256" key="3">
    <source>
        <dbReference type="ARBA" id="ARBA00022723"/>
    </source>
</evidence>
<proteinExistence type="inferred from homology"/>
<dbReference type="GO" id="GO:0046872">
    <property type="term" value="F:metal ion binding"/>
    <property type="evidence" value="ECO:0007669"/>
    <property type="project" value="UniProtKB-KW"/>
</dbReference>
<feature type="binding site" evidence="8">
    <location>
        <position position="315"/>
    </location>
    <ligand>
        <name>Zn(2+)</name>
        <dbReference type="ChEBI" id="CHEBI:29105"/>
        <label>2</label>
    </ligand>
</feature>
<keyword evidence="3 8" id="KW-0479">Metal-binding</keyword>
<name>A0A4V6QDB6_9BACT</name>
<comment type="cofactor">
    <cofactor evidence="8">
        <name>Zn(2+)</name>
        <dbReference type="ChEBI" id="CHEBI:29105"/>
    </cofactor>
    <text evidence="8">Binds 2 Zn(2+) ions.</text>
</comment>
<dbReference type="SUPFAM" id="SSF53649">
    <property type="entry name" value="Alkaline phosphatase-like"/>
    <property type="match status" value="1"/>
</dbReference>
<dbReference type="PROSITE" id="PS00123">
    <property type="entry name" value="ALKALINE_PHOSPHATASE"/>
    <property type="match status" value="1"/>
</dbReference>
<dbReference type="InterPro" id="IPR001952">
    <property type="entry name" value="Alkaline_phosphatase"/>
</dbReference>
<keyword evidence="12" id="KW-1185">Reference proteome</keyword>
<evidence type="ECO:0000313" key="11">
    <source>
        <dbReference type="EMBL" id="TDY62871.1"/>
    </source>
</evidence>
<feature type="active site" description="Phosphoserine intermediate" evidence="7">
    <location>
        <position position="94"/>
    </location>
</feature>
<evidence type="ECO:0000256" key="7">
    <source>
        <dbReference type="PIRSR" id="PIRSR601952-1"/>
    </source>
</evidence>
<feature type="binding site" evidence="8">
    <location>
        <position position="266"/>
    </location>
    <ligand>
        <name>Mg(2+)</name>
        <dbReference type="ChEBI" id="CHEBI:18420"/>
    </ligand>
</feature>
<keyword evidence="4" id="KW-0378">Hydrolase</keyword>
<dbReference type="RefSeq" id="WP_133956469.1">
    <property type="nucleotide sequence ID" value="NZ_SORI01000003.1"/>
</dbReference>
<dbReference type="Proteomes" id="UP000295066">
    <property type="component" value="Unassembled WGS sequence"/>
</dbReference>
<evidence type="ECO:0000256" key="9">
    <source>
        <dbReference type="RuleBase" id="RU003946"/>
    </source>
</evidence>
<dbReference type="Pfam" id="PF00245">
    <property type="entry name" value="Alk_phosphatase"/>
    <property type="match status" value="1"/>
</dbReference>
<feature type="binding site" evidence="8">
    <location>
        <position position="49"/>
    </location>
    <ligand>
        <name>Mg(2+)</name>
        <dbReference type="ChEBI" id="CHEBI:18420"/>
    </ligand>
</feature>
<accession>A0A4V6QDB6</accession>
<feature type="binding site" evidence="8">
    <location>
        <position position="314"/>
    </location>
    <ligand>
        <name>Zn(2+)</name>
        <dbReference type="ChEBI" id="CHEBI:29105"/>
        <label>2</label>
    </ligand>
</feature>
<comment type="caution">
    <text evidence="11">The sequence shown here is derived from an EMBL/GenBank/DDBJ whole genome shotgun (WGS) entry which is preliminary data.</text>
</comment>
<reference evidence="11 12" key="1">
    <citation type="submission" date="2019-03" db="EMBL/GenBank/DDBJ databases">
        <title>Genomic Encyclopedia of Type Strains, Phase IV (KMG-IV): sequencing the most valuable type-strain genomes for metagenomic binning, comparative biology and taxonomic classification.</title>
        <authorList>
            <person name="Goeker M."/>
        </authorList>
    </citation>
    <scope>NUCLEOTIDE SEQUENCE [LARGE SCALE GENOMIC DNA]</scope>
    <source>
        <strain evidence="11 12">DSM 25964</strain>
    </source>
</reference>
<keyword evidence="5 8" id="KW-0862">Zinc</keyword>
<dbReference type="Gene3D" id="3.40.720.10">
    <property type="entry name" value="Alkaline Phosphatase, subunit A"/>
    <property type="match status" value="1"/>
</dbReference>
<protein>
    <submittedName>
        <fullName evidence="11">Alkaline phosphatase</fullName>
    </submittedName>
</protein>
<dbReference type="Gene3D" id="1.10.60.40">
    <property type="match status" value="1"/>
</dbReference>
<feature type="binding site" evidence="8">
    <location>
        <position position="275"/>
    </location>
    <ligand>
        <name>Zn(2+)</name>
        <dbReference type="ChEBI" id="CHEBI:29105"/>
        <label>2</label>
    </ligand>
</feature>
<evidence type="ECO:0000256" key="6">
    <source>
        <dbReference type="ARBA" id="ARBA00022842"/>
    </source>
</evidence>
<feature type="binding site" evidence="8">
    <location>
        <position position="146"/>
    </location>
    <ligand>
        <name>Mg(2+)</name>
        <dbReference type="ChEBI" id="CHEBI:18420"/>
    </ligand>
</feature>
<dbReference type="InterPro" id="IPR018299">
    <property type="entry name" value="Alkaline_phosphatase_AS"/>
</dbReference>
<evidence type="ECO:0000313" key="12">
    <source>
        <dbReference type="Proteomes" id="UP000295066"/>
    </source>
</evidence>
<dbReference type="InterPro" id="IPR017850">
    <property type="entry name" value="Alkaline_phosphatase_core_sf"/>
</dbReference>
<dbReference type="PANTHER" id="PTHR11596">
    <property type="entry name" value="ALKALINE PHOSPHATASE"/>
    <property type="match status" value="1"/>
</dbReference>
<keyword evidence="6 8" id="KW-0460">Magnesium</keyword>
<dbReference type="AlphaFoldDB" id="A0A4V6QDB6"/>
<feature type="binding site" evidence="8">
    <location>
        <position position="435"/>
    </location>
    <ligand>
        <name>Zn(2+)</name>
        <dbReference type="ChEBI" id="CHEBI:29105"/>
        <label>2</label>
    </ligand>
</feature>
<dbReference type="PANTHER" id="PTHR11596:SF5">
    <property type="entry name" value="ALKALINE PHOSPHATASE"/>
    <property type="match status" value="1"/>
</dbReference>
<organism evidence="11 12">
    <name type="scientific">Aminivibrio pyruvatiphilus</name>
    <dbReference type="NCBI Taxonomy" id="1005740"/>
    <lineage>
        <taxon>Bacteria</taxon>
        <taxon>Thermotogati</taxon>
        <taxon>Synergistota</taxon>
        <taxon>Synergistia</taxon>
        <taxon>Synergistales</taxon>
        <taxon>Aminobacteriaceae</taxon>
        <taxon>Aminivibrio</taxon>
    </lineage>
</organism>
<dbReference type="PRINTS" id="PR00113">
    <property type="entry name" value="ALKPHPHTASE"/>
</dbReference>
<gene>
    <name evidence="11" type="ORF">C8D99_10391</name>
</gene>
<dbReference type="GO" id="GO:0004035">
    <property type="term" value="F:alkaline phosphatase activity"/>
    <property type="evidence" value="ECO:0007669"/>
    <property type="project" value="TreeGrafter"/>
</dbReference>
<feature type="binding site" evidence="8">
    <location>
        <position position="148"/>
    </location>
    <ligand>
        <name>Mg(2+)</name>
        <dbReference type="ChEBI" id="CHEBI:18420"/>
    </ligand>
</feature>
<comment type="similarity">
    <text evidence="1 9">Belongs to the alkaline phosphatase family.</text>
</comment>
<feature type="binding site" evidence="8">
    <location>
        <position position="49"/>
    </location>
    <ligand>
        <name>Zn(2+)</name>
        <dbReference type="ChEBI" id="CHEBI:29105"/>
        <label>2</label>
    </ligand>
</feature>
<evidence type="ECO:0000256" key="2">
    <source>
        <dbReference type="ARBA" id="ARBA00022553"/>
    </source>
</evidence>
<dbReference type="SMART" id="SM00098">
    <property type="entry name" value="alkPPc"/>
    <property type="match status" value="1"/>
</dbReference>
<evidence type="ECO:0000256" key="10">
    <source>
        <dbReference type="SAM" id="SignalP"/>
    </source>
</evidence>
<evidence type="ECO:0000256" key="1">
    <source>
        <dbReference type="ARBA" id="ARBA00005984"/>
    </source>
</evidence>
<dbReference type="EMBL" id="SORI01000003">
    <property type="protein sequence ID" value="TDY62871.1"/>
    <property type="molecule type" value="Genomic_DNA"/>
</dbReference>
<evidence type="ECO:0000256" key="4">
    <source>
        <dbReference type="ARBA" id="ARBA00022801"/>
    </source>
</evidence>
<feature type="chain" id="PRO_5020382277" evidence="10">
    <location>
        <begin position="34"/>
        <end position="472"/>
    </location>
</feature>
<feature type="binding site" evidence="8">
    <location>
        <position position="271"/>
    </location>
    <ligand>
        <name>Zn(2+)</name>
        <dbReference type="ChEBI" id="CHEBI:29105"/>
        <label>2</label>
    </ligand>
</feature>
<keyword evidence="2" id="KW-0597">Phosphoprotein</keyword>
<dbReference type="OrthoDB" id="9794455at2"/>
<evidence type="ECO:0000256" key="5">
    <source>
        <dbReference type="ARBA" id="ARBA00022833"/>
    </source>
</evidence>
<comment type="cofactor">
    <cofactor evidence="8">
        <name>Mg(2+)</name>
        <dbReference type="ChEBI" id="CHEBI:18420"/>
    </cofactor>
    <text evidence="8">Binds 1 Mg(2+) ion.</text>
</comment>
<evidence type="ECO:0000256" key="8">
    <source>
        <dbReference type="PIRSR" id="PIRSR601952-2"/>
    </source>
</evidence>
<sequence length="472" mass="51006">MTCLICARRLQCFLKNTLLPSLIALFLAAAAIGAEGRESAKYIFLFIGDGMGVAQVRAAELYGLASGAGKPSFSTFSARGKISTAAANGAVTDSAAAGTALASGYRTNNGILNMDPSRTKRFITVAMLAKDRGMKAGIVTSSFLNDATPAAFYAWSPSRTDYYEIGEQLAASGFDYFAGGGVTRRRGRRGDLRDIYDLAREKGYRVLRTREELAAAVPGAGIIAPGAAGALPYEMDRPKGDLSLADFTRRGIELLDSPKGFFLLVEGGTIDWACHRNDAAALVHDMSAFDAAVREALSFARKRPEETLIVVLADHETGGMTLDDRTDAENIFAVLSAQKGSSEFFDGKIAAFRKGSRRTFEDMLPMIRETFGLHALSDGELEELRAAFGQSMKPKDQRKRDREYLRRYGPYEPLSVTATRILGRKAGIVWSSFGHSGAAVPVFAHGAGAHRFAGEYDNTDIARNLMDLLPSR</sequence>
<feature type="signal peptide" evidence="10">
    <location>
        <begin position="1"/>
        <end position="33"/>
    </location>
</feature>
<keyword evidence="10" id="KW-0732">Signal</keyword>
<dbReference type="CDD" id="cd16012">
    <property type="entry name" value="ALP"/>
    <property type="match status" value="1"/>
</dbReference>